<feature type="domain" description="Macro" evidence="2">
    <location>
        <begin position="1"/>
        <end position="152"/>
    </location>
</feature>
<dbReference type="Pfam" id="PF01661">
    <property type="entry name" value="Macro"/>
    <property type="match status" value="1"/>
</dbReference>
<protein>
    <recommendedName>
        <fullName evidence="2">Macro domain-containing protein</fullName>
    </recommendedName>
</protein>
<evidence type="ECO:0000256" key="1">
    <source>
        <dbReference type="ARBA" id="ARBA00035885"/>
    </source>
</evidence>
<dbReference type="PANTHER" id="PTHR12521">
    <property type="entry name" value="PROTEIN C6ORF130"/>
    <property type="match status" value="1"/>
</dbReference>
<dbReference type="PANTHER" id="PTHR12521:SF0">
    <property type="entry name" value="ADP-RIBOSE GLYCOHYDROLASE OARD1"/>
    <property type="match status" value="1"/>
</dbReference>
<dbReference type="SUPFAM" id="SSF52949">
    <property type="entry name" value="Macro domain-like"/>
    <property type="match status" value="1"/>
</dbReference>
<dbReference type="GO" id="GO:0140291">
    <property type="term" value="P:peptidyl-glutamate ADP-deribosylation"/>
    <property type="evidence" value="ECO:0007669"/>
    <property type="project" value="TreeGrafter"/>
</dbReference>
<evidence type="ECO:0000259" key="2">
    <source>
        <dbReference type="PROSITE" id="PS51154"/>
    </source>
</evidence>
<name>U2GWF4_9BACT</name>
<sequence length="356" mass="40991">MINYTTGNLLASDKEALVNTVNLDGFMGKGIAYQFKRQFPKNNEAYIKACKNKEISIGKLFPFKEDEKIIINFPTKDKWREKTKIEYIESGLASLKDIIQKHKIASIAIPPLGCGNGGLSWSIVKPIIENRLKDIQDKIDILIYEPAQGFLPPVKSVPKTTISHLLVLACIKNLGTAHPLAIQKALFFTMVFAKSNFFNFIEYKHGPYSHPIEIVLREVNEFLNFYNFSSEDKEEASSALNFLYKKMLSKKIEEQSYFYAPFLKKSCHLYIYLVKAYGKKDANKKIEIIATITHILQKAQYLSEKDIIDLFFKYPKEDISIFKKEEIIEGINILEQKNIIEKDLLNNYSIKETFVL</sequence>
<dbReference type="AlphaFoldDB" id="U2GWF4"/>
<accession>U2GWF4</accession>
<dbReference type="SMART" id="SM00506">
    <property type="entry name" value="A1pp"/>
    <property type="match status" value="1"/>
</dbReference>
<dbReference type="CDD" id="cd02901">
    <property type="entry name" value="Macro_Poa1p-like"/>
    <property type="match status" value="1"/>
</dbReference>
<organism evidence="3 4">
    <name type="scientific">Campylobacter concisus UNSWCS</name>
    <dbReference type="NCBI Taxonomy" id="1242968"/>
    <lineage>
        <taxon>Bacteria</taxon>
        <taxon>Pseudomonadati</taxon>
        <taxon>Campylobacterota</taxon>
        <taxon>Epsilonproteobacteria</taxon>
        <taxon>Campylobacterales</taxon>
        <taxon>Campylobacteraceae</taxon>
        <taxon>Campylobacter</taxon>
    </lineage>
</organism>
<dbReference type="InterPro" id="IPR050892">
    <property type="entry name" value="ADP-ribose_metab_enzymes"/>
</dbReference>
<dbReference type="InterPro" id="IPR043472">
    <property type="entry name" value="Macro_dom-like"/>
</dbReference>
<gene>
    <name evidence="3" type="ORF">UNSWCS_1918</name>
</gene>
<dbReference type="Proteomes" id="UP000016620">
    <property type="component" value="Unassembled WGS sequence"/>
</dbReference>
<dbReference type="InterPro" id="IPR002589">
    <property type="entry name" value="Macro_dom"/>
</dbReference>
<dbReference type="PATRIC" id="fig|1242968.3.peg.455"/>
<comment type="catalytic activity">
    <reaction evidence="1">
        <text>an N-(ADP-alpha-D-ribosyl)-thymidine in DNA + H2O = a thymidine in DNA + ADP-D-ribose</text>
        <dbReference type="Rhea" id="RHEA:71655"/>
        <dbReference type="Rhea" id="RHEA-COMP:13556"/>
        <dbReference type="Rhea" id="RHEA-COMP:18051"/>
        <dbReference type="ChEBI" id="CHEBI:15377"/>
        <dbReference type="ChEBI" id="CHEBI:57967"/>
        <dbReference type="ChEBI" id="CHEBI:137386"/>
        <dbReference type="ChEBI" id="CHEBI:191199"/>
    </reaction>
    <physiologicalReaction direction="left-to-right" evidence="1">
        <dbReference type="Rhea" id="RHEA:71656"/>
    </physiologicalReaction>
</comment>
<proteinExistence type="predicted"/>
<evidence type="ECO:0000313" key="4">
    <source>
        <dbReference type="Proteomes" id="UP000016620"/>
    </source>
</evidence>
<dbReference type="Gene3D" id="3.40.220.10">
    <property type="entry name" value="Leucine Aminopeptidase, subunit E, domain 1"/>
    <property type="match status" value="1"/>
</dbReference>
<dbReference type="EMBL" id="ANNG01000007">
    <property type="protein sequence ID" value="ERJ30328.1"/>
    <property type="molecule type" value="Genomic_DNA"/>
</dbReference>
<comment type="caution">
    <text evidence="3">The sequence shown here is derived from an EMBL/GenBank/DDBJ whole genome shotgun (WGS) entry which is preliminary data.</text>
</comment>
<dbReference type="PROSITE" id="PS51154">
    <property type="entry name" value="MACRO"/>
    <property type="match status" value="1"/>
</dbReference>
<dbReference type="RefSeq" id="WP_021087156.1">
    <property type="nucleotide sequence ID" value="NZ_ANNG01000007.1"/>
</dbReference>
<evidence type="ECO:0000313" key="3">
    <source>
        <dbReference type="EMBL" id="ERJ30328.1"/>
    </source>
</evidence>
<reference evidence="3 4" key="1">
    <citation type="journal article" date="2013" name="BMC Genomics">
        <title>Comparative genomics of Campylobacter concisus isolates reveals genetic diversity and provides insights into disease association.</title>
        <authorList>
            <person name="Deshpande N.P."/>
            <person name="Kaakoush N.O."/>
            <person name="Wilkins M.R."/>
            <person name="Mitchell H.M."/>
        </authorList>
    </citation>
    <scope>NUCLEOTIDE SEQUENCE [LARGE SCALE GENOMIC DNA]</scope>
    <source>
        <strain evidence="3 4">UNSWCS</strain>
    </source>
</reference>